<dbReference type="Proteomes" id="UP001652628">
    <property type="component" value="Chromosome 2"/>
</dbReference>
<dbReference type="SUPFAM" id="SSF56672">
    <property type="entry name" value="DNA/RNA polymerases"/>
    <property type="match status" value="1"/>
</dbReference>
<reference evidence="2" key="1">
    <citation type="submission" date="2025-08" db="UniProtKB">
        <authorList>
            <consortium name="RefSeq"/>
        </authorList>
    </citation>
    <scope>IDENTIFICATION</scope>
</reference>
<evidence type="ECO:0000313" key="2">
    <source>
        <dbReference type="RefSeq" id="XP_070854693.1"/>
    </source>
</evidence>
<dbReference type="GeneID" id="139354369"/>
<protein>
    <submittedName>
        <fullName evidence="2">Uncharacterized protein</fullName>
    </submittedName>
</protein>
<name>A0ABM4TXJ9_DROSZ</name>
<dbReference type="InterPro" id="IPR008042">
    <property type="entry name" value="Retrotrans_Pao"/>
</dbReference>
<dbReference type="InterPro" id="IPR043502">
    <property type="entry name" value="DNA/RNA_pol_sf"/>
</dbReference>
<dbReference type="RefSeq" id="XP_070854693.1">
    <property type="nucleotide sequence ID" value="XM_070998592.1"/>
</dbReference>
<dbReference type="Pfam" id="PF05380">
    <property type="entry name" value="Peptidase_A17"/>
    <property type="match status" value="1"/>
</dbReference>
<proteinExistence type="predicted"/>
<accession>A0ABM4TXJ9</accession>
<gene>
    <name evidence="2" type="primary">LOC139354369</name>
</gene>
<organism evidence="1 2">
    <name type="scientific">Drosophila suzukii</name>
    <name type="common">Spotted-wing drosophila fruit fly</name>
    <dbReference type="NCBI Taxonomy" id="28584"/>
    <lineage>
        <taxon>Eukaryota</taxon>
        <taxon>Metazoa</taxon>
        <taxon>Ecdysozoa</taxon>
        <taxon>Arthropoda</taxon>
        <taxon>Hexapoda</taxon>
        <taxon>Insecta</taxon>
        <taxon>Pterygota</taxon>
        <taxon>Neoptera</taxon>
        <taxon>Endopterygota</taxon>
        <taxon>Diptera</taxon>
        <taxon>Brachycera</taxon>
        <taxon>Muscomorpha</taxon>
        <taxon>Ephydroidea</taxon>
        <taxon>Drosophilidae</taxon>
        <taxon>Drosophila</taxon>
        <taxon>Sophophora</taxon>
    </lineage>
</organism>
<dbReference type="PANTHER" id="PTHR47331:SF5">
    <property type="entry name" value="RIBONUCLEASE H"/>
    <property type="match status" value="1"/>
</dbReference>
<keyword evidence="1" id="KW-1185">Reference proteome</keyword>
<dbReference type="PANTHER" id="PTHR47331">
    <property type="entry name" value="PHD-TYPE DOMAIN-CONTAINING PROTEIN"/>
    <property type="match status" value="1"/>
</dbReference>
<evidence type="ECO:0000313" key="1">
    <source>
        <dbReference type="Proteomes" id="UP001652628"/>
    </source>
</evidence>
<sequence length="576" mass="66428">MFFGRPEHILERMIDKQTVDMDELRSKYSYLKDLPLETYSTPPMLLIGTNNWKIAVPRRIREGKWNDPIASKCMVGWPIQGSANSNRHVSMHHCDCNWRELHDEVKEQFNLESISPKKLLSSEDKRAVEILEKTCQNKCGKYEVGLLWRNDLQKLPESRTTALKRLQCMRTRILSEPDLFTKIDGQIKNLLDKGYVKQLSDEEAKKEETRTWHLPIFIALNPNKPGKIRLVWDAAAKTNGVCLNDFLLSEPDCLNPLIDVLLAFRVGAVVVSGDIAEMFHRINIRHEDMHSLRFHHQQQFPLALDAIQRAHYVDDFIDSMSDEQKAIEISSQNDGDAKKQEPVQFGATEKVLVPTKREVLQVLMSIFDPLGLLSCHTIGLKILLLKIWRSNISWDQELPESLLEDWNQWKLLLPQVATFNIPRCYSPMMSFGTRIGLHTFVDASEHAYSAACYLRVSQKDEVDIMLVAAKSKVAPLKPLSIPRIELQAAVMGSRLANKIINVRNLRVDDLTFWSDSRTVLQWLVMDPRNFQQFVMHRIGEVLETTRVDQWRWILSKLNVADGETKVIKNPCVDTWL</sequence>